<organism evidence="1 2">
    <name type="scientific">Xylanibacter ruminicola</name>
    <name type="common">Prevotella ruminicola</name>
    <dbReference type="NCBI Taxonomy" id="839"/>
    <lineage>
        <taxon>Bacteria</taxon>
        <taxon>Pseudomonadati</taxon>
        <taxon>Bacteroidota</taxon>
        <taxon>Bacteroidia</taxon>
        <taxon>Bacteroidales</taxon>
        <taxon>Prevotellaceae</taxon>
        <taxon>Xylanibacter</taxon>
    </lineage>
</organism>
<evidence type="ECO:0000313" key="2">
    <source>
        <dbReference type="Proteomes" id="UP000763088"/>
    </source>
</evidence>
<dbReference type="EMBL" id="SUYD01000010">
    <property type="protein sequence ID" value="MBE6266527.1"/>
    <property type="molecule type" value="Genomic_DNA"/>
</dbReference>
<dbReference type="AlphaFoldDB" id="A0A928BUV9"/>
<accession>A0A928BUV9</accession>
<comment type="caution">
    <text evidence="1">The sequence shown here is derived from an EMBL/GenBank/DDBJ whole genome shotgun (WGS) entry which is preliminary data.</text>
</comment>
<protein>
    <submittedName>
        <fullName evidence="1">Uncharacterized protein</fullName>
    </submittedName>
</protein>
<reference evidence="1" key="1">
    <citation type="submission" date="2019-04" db="EMBL/GenBank/DDBJ databases">
        <title>Evolution of Biomass-Degrading Anaerobic Consortia Revealed by Metagenomics.</title>
        <authorList>
            <person name="Peng X."/>
        </authorList>
    </citation>
    <scope>NUCLEOTIDE SEQUENCE</scope>
    <source>
        <strain evidence="1">SIG141</strain>
    </source>
</reference>
<name>A0A928BUV9_XYLRU</name>
<proteinExistence type="predicted"/>
<sequence>MDYILHPIPLSDINRPIYYMVRSFFLHLVGGLPHDDLYEEWEEVKVEATFGDYLVFPSADLSVSYDCETLKREVIILKNCSIIHKDYTDVPREAYLFGKEDSYAKTTYEPHEEYYYIDIDPVTNEYVARKEIDTFEWKVPTFFNNTVQFKRALKEMIATMDKVGLKDGYWSDRLQSAINMLEAKVNELHILHNAGLYDFNILERILANTCRDELLWRSAFDDYIFQVKVFAMYVLNNMGWGMHGTEFGEDPEQSDMIDELEKERKRRSNML</sequence>
<evidence type="ECO:0000313" key="1">
    <source>
        <dbReference type="EMBL" id="MBE6266527.1"/>
    </source>
</evidence>
<gene>
    <name evidence="1" type="ORF">E7102_08665</name>
</gene>
<dbReference type="Proteomes" id="UP000763088">
    <property type="component" value="Unassembled WGS sequence"/>
</dbReference>